<dbReference type="PROSITE" id="PS00521">
    <property type="entry name" value="P5CR"/>
    <property type="match status" value="1"/>
</dbReference>
<dbReference type="NCBIfam" id="TIGR00112">
    <property type="entry name" value="proC"/>
    <property type="match status" value="1"/>
</dbReference>
<dbReference type="InterPro" id="IPR036291">
    <property type="entry name" value="NAD(P)-bd_dom_sf"/>
</dbReference>
<dbReference type="Pfam" id="PF14748">
    <property type="entry name" value="P5CR_dimer"/>
    <property type="match status" value="1"/>
</dbReference>
<gene>
    <name evidence="2 7" type="primary">proC</name>
    <name evidence="7" type="ORF">ACFQ3N_16235</name>
</gene>
<protein>
    <recommendedName>
        <fullName evidence="2 3">Pyrroline-5-carboxylate reductase</fullName>
        <shortName evidence="2">P5C reductase</shortName>
        <shortName evidence="2">P5CR</shortName>
        <ecNumber evidence="2 3">1.5.1.2</ecNumber>
    </recommendedName>
    <alternativeName>
        <fullName evidence="2">PCA reductase</fullName>
    </alternativeName>
</protein>
<comment type="similarity">
    <text evidence="1 2 4">Belongs to the pyrroline-5-carboxylate reductase family.</text>
</comment>
<dbReference type="InterPro" id="IPR029036">
    <property type="entry name" value="P5CR_dimer"/>
</dbReference>
<name>A0ABW3LNH1_9BACI</name>
<keyword evidence="2" id="KW-0963">Cytoplasm</keyword>
<feature type="domain" description="Pyrroline-5-carboxylate reductase catalytic N-terminal" evidence="5">
    <location>
        <begin position="3"/>
        <end position="99"/>
    </location>
</feature>
<feature type="domain" description="Pyrroline-5-carboxylate reductase dimerisation" evidence="6">
    <location>
        <begin position="162"/>
        <end position="266"/>
    </location>
</feature>
<dbReference type="InterPro" id="IPR028939">
    <property type="entry name" value="P5C_Rdtase_cat_N"/>
</dbReference>
<dbReference type="SUPFAM" id="SSF48179">
    <property type="entry name" value="6-phosphogluconate dehydrogenase C-terminal domain-like"/>
    <property type="match status" value="1"/>
</dbReference>
<evidence type="ECO:0000313" key="8">
    <source>
        <dbReference type="Proteomes" id="UP001597040"/>
    </source>
</evidence>
<dbReference type="RefSeq" id="WP_390363577.1">
    <property type="nucleotide sequence ID" value="NZ_JBHTKJ010000051.1"/>
</dbReference>
<dbReference type="GO" id="GO:0004735">
    <property type="term" value="F:pyrroline-5-carboxylate reductase activity"/>
    <property type="evidence" value="ECO:0007669"/>
    <property type="project" value="UniProtKB-EC"/>
</dbReference>
<comment type="catalytic activity">
    <reaction evidence="2 4">
        <text>L-proline + NADP(+) = (S)-1-pyrroline-5-carboxylate + NADPH + 2 H(+)</text>
        <dbReference type="Rhea" id="RHEA:14109"/>
        <dbReference type="ChEBI" id="CHEBI:15378"/>
        <dbReference type="ChEBI" id="CHEBI:17388"/>
        <dbReference type="ChEBI" id="CHEBI:57783"/>
        <dbReference type="ChEBI" id="CHEBI:58349"/>
        <dbReference type="ChEBI" id="CHEBI:60039"/>
        <dbReference type="EC" id="1.5.1.2"/>
    </reaction>
</comment>
<evidence type="ECO:0000256" key="2">
    <source>
        <dbReference type="HAMAP-Rule" id="MF_01925"/>
    </source>
</evidence>
<dbReference type="EC" id="1.5.1.2" evidence="2 3"/>
<dbReference type="Proteomes" id="UP001597040">
    <property type="component" value="Unassembled WGS sequence"/>
</dbReference>
<dbReference type="HAMAP" id="MF_01925">
    <property type="entry name" value="P5C_reductase"/>
    <property type="match status" value="1"/>
</dbReference>
<evidence type="ECO:0000259" key="6">
    <source>
        <dbReference type="Pfam" id="PF14748"/>
    </source>
</evidence>
<dbReference type="InterPro" id="IPR000304">
    <property type="entry name" value="Pyrroline-COOH_reductase"/>
</dbReference>
<keyword evidence="8" id="KW-1185">Reference proteome</keyword>
<dbReference type="EMBL" id="JBHTKJ010000051">
    <property type="protein sequence ID" value="MFD1039923.1"/>
    <property type="molecule type" value="Genomic_DNA"/>
</dbReference>
<evidence type="ECO:0000256" key="3">
    <source>
        <dbReference type="NCBIfam" id="TIGR00112"/>
    </source>
</evidence>
<sequence length="270" mass="29323">MEKISFIGAGSMAEAIISGIVKNGLLTKERIFVTNKNNQERLENLKECYDVQCIHDKQHVIDGAEMIILSMKPYDLEAAINSIKDHVRPHQLVVSVVAGISTDYIVEQIGENIPVVRVMPNTSAAVGQSATAISKGKNATEEQVKQVKALFETIGTTTVVEETDMHTVTGISGSGPAYVYYFVEAMERAAIEAGLDREVAKALITQTIIGAGEMLSNSGESAETLRKNITSPAGTTQAGLETLERFDFQKIVMECVKSARERSKELGESK</sequence>
<comment type="subcellular location">
    <subcellularLocation>
        <location evidence="2">Cytoplasm</location>
    </subcellularLocation>
</comment>
<dbReference type="Gene3D" id="1.10.3730.10">
    <property type="entry name" value="ProC C-terminal domain-like"/>
    <property type="match status" value="1"/>
</dbReference>
<dbReference type="PANTHER" id="PTHR11645:SF49">
    <property type="entry name" value="PYRROLINE-5-CARBOXYLATE REDUCTASE 1"/>
    <property type="match status" value="1"/>
</dbReference>
<keyword evidence="2 4" id="KW-0560">Oxidoreductase</keyword>
<keyword evidence="2 4" id="KW-0641">Proline biosynthesis</keyword>
<proteinExistence type="inferred from homology"/>
<dbReference type="InterPro" id="IPR008927">
    <property type="entry name" value="6-PGluconate_DH-like_C_sf"/>
</dbReference>
<dbReference type="PIRSF" id="PIRSF000193">
    <property type="entry name" value="Pyrrol-5-carb_rd"/>
    <property type="match status" value="1"/>
</dbReference>
<evidence type="ECO:0000256" key="1">
    <source>
        <dbReference type="ARBA" id="ARBA00005525"/>
    </source>
</evidence>
<dbReference type="PANTHER" id="PTHR11645">
    <property type="entry name" value="PYRROLINE-5-CARBOXYLATE REDUCTASE"/>
    <property type="match status" value="1"/>
</dbReference>
<dbReference type="Pfam" id="PF03807">
    <property type="entry name" value="F420_oxidored"/>
    <property type="match status" value="1"/>
</dbReference>
<dbReference type="InterPro" id="IPR053790">
    <property type="entry name" value="P5CR-like_CS"/>
</dbReference>
<evidence type="ECO:0000313" key="7">
    <source>
        <dbReference type="EMBL" id="MFD1039923.1"/>
    </source>
</evidence>
<comment type="caution">
    <text evidence="7">The sequence shown here is derived from an EMBL/GenBank/DDBJ whole genome shotgun (WGS) entry which is preliminary data.</text>
</comment>
<evidence type="ECO:0000256" key="4">
    <source>
        <dbReference type="RuleBase" id="RU003903"/>
    </source>
</evidence>
<dbReference type="Gene3D" id="3.40.50.720">
    <property type="entry name" value="NAD(P)-binding Rossmann-like Domain"/>
    <property type="match status" value="1"/>
</dbReference>
<evidence type="ECO:0000259" key="5">
    <source>
        <dbReference type="Pfam" id="PF03807"/>
    </source>
</evidence>
<reference evidence="8" key="1">
    <citation type="journal article" date="2019" name="Int. J. Syst. Evol. Microbiol.">
        <title>The Global Catalogue of Microorganisms (GCM) 10K type strain sequencing project: providing services to taxonomists for standard genome sequencing and annotation.</title>
        <authorList>
            <consortium name="The Broad Institute Genomics Platform"/>
            <consortium name="The Broad Institute Genome Sequencing Center for Infectious Disease"/>
            <person name="Wu L."/>
            <person name="Ma J."/>
        </authorList>
    </citation>
    <scope>NUCLEOTIDE SEQUENCE [LARGE SCALE GENOMIC DNA]</scope>
    <source>
        <strain evidence="8">CCUG 56754</strain>
    </source>
</reference>
<comment type="pathway">
    <text evidence="2 4">Amino-acid biosynthesis; L-proline biosynthesis; L-proline from L-glutamate 5-semialdehyde: step 1/1.</text>
</comment>
<accession>A0ABW3LNH1</accession>
<keyword evidence="2 4" id="KW-0521">NADP</keyword>
<comment type="function">
    <text evidence="2">Catalyzes the reduction of 1-pyrroline-5-carboxylate (PCA) to L-proline.</text>
</comment>
<keyword evidence="2 4" id="KW-0028">Amino-acid biosynthesis</keyword>
<organism evidence="7 8">
    <name type="scientific">Virgibacillus byunsanensis</name>
    <dbReference type="NCBI Taxonomy" id="570945"/>
    <lineage>
        <taxon>Bacteria</taxon>
        <taxon>Bacillati</taxon>
        <taxon>Bacillota</taxon>
        <taxon>Bacilli</taxon>
        <taxon>Bacillales</taxon>
        <taxon>Bacillaceae</taxon>
        <taxon>Virgibacillus</taxon>
    </lineage>
</organism>
<comment type="catalytic activity">
    <reaction evidence="2">
        <text>L-proline + NAD(+) = (S)-1-pyrroline-5-carboxylate + NADH + 2 H(+)</text>
        <dbReference type="Rhea" id="RHEA:14105"/>
        <dbReference type="ChEBI" id="CHEBI:15378"/>
        <dbReference type="ChEBI" id="CHEBI:17388"/>
        <dbReference type="ChEBI" id="CHEBI:57540"/>
        <dbReference type="ChEBI" id="CHEBI:57945"/>
        <dbReference type="ChEBI" id="CHEBI:60039"/>
        <dbReference type="EC" id="1.5.1.2"/>
    </reaction>
</comment>
<dbReference type="SUPFAM" id="SSF51735">
    <property type="entry name" value="NAD(P)-binding Rossmann-fold domains"/>
    <property type="match status" value="1"/>
</dbReference>